<evidence type="ECO:0000313" key="7">
    <source>
        <dbReference type="EMBL" id="KAK7198836.1"/>
    </source>
</evidence>
<evidence type="ECO:0000256" key="4">
    <source>
        <dbReference type="ARBA" id="ARBA00023274"/>
    </source>
</evidence>
<keyword evidence="8" id="KW-1185">Reference proteome</keyword>
<name>A0AAW0F0B9_9TRYP</name>
<dbReference type="CDD" id="cd00200">
    <property type="entry name" value="WD40"/>
    <property type="match status" value="1"/>
</dbReference>
<dbReference type="SUPFAM" id="SSF50978">
    <property type="entry name" value="WD40 repeat-like"/>
    <property type="match status" value="1"/>
</dbReference>
<feature type="repeat" description="WD" evidence="5">
    <location>
        <begin position="306"/>
        <end position="340"/>
    </location>
</feature>
<dbReference type="InterPro" id="IPR001680">
    <property type="entry name" value="WD40_rpt"/>
</dbReference>
<keyword evidence="1 5" id="KW-0853">WD repeat</keyword>
<dbReference type="PROSITE" id="PS00678">
    <property type="entry name" value="WD_REPEATS_1"/>
    <property type="match status" value="3"/>
</dbReference>
<dbReference type="PROSITE" id="PS50082">
    <property type="entry name" value="WD_REPEATS_2"/>
    <property type="match status" value="6"/>
</dbReference>
<feature type="repeat" description="WD" evidence="5">
    <location>
        <begin position="71"/>
        <end position="102"/>
    </location>
</feature>
<keyword evidence="4" id="KW-0687">Ribonucleoprotein</keyword>
<feature type="repeat" description="WD" evidence="5">
    <location>
        <begin position="23"/>
        <end position="70"/>
    </location>
</feature>
<sequence>MSYSAASPASLTETFRPTLEMCFRGHRQGVHSVAFLPTLSPTPLAPRVVSGGADGAVMLWDVKATTRAMRFVGHRGPVLAVASSTRANLLASGGHDGYVRLWIPNTRRTTVACSLHAEAANERNSCGWRGHAGATRAIAFAEDGSDHLYTAGNDKTVKCWDLNYASSSHHIGAGPGNKFVGSFNAAPSSSGPHAAGHMNWVRTVAVQSAYTSSTFHHYLASGGDDEAICVWDARTRAAAHVLLDCHASVHSLHFHPNGHVLASGDASGTVNVFDLRRTSSSSSWSHTGAAAEQRHTHASSLLQHHGGAHAGGVNSVAFSPNGGWLLSAGNDGTAKMWDVREAYLYCAIHGHDGPVKSGCFSEDSRWCVTGGGADKTVLLWRSGLAASTAGGAPAMSVTPARHAADAAATPAANASLAAGTTAALRPTVSATESHRSAAPRCKLRDAPAVTRRKAVDLSSRSASVTPRSDGNAVLLGRPPLSPSPLRRDAAVTSETLERRGTATPMREFERSEERYSHLVEPPPPSGSSSSSPPQLPIVQRSAAHAAEDGSGRGAVDSIDDVVAAEEREQEALVAQERAYQRLQEDRITQQRIANLESAIASLASYIQSQQAQQTEELRETREITRSRADRYDSDLAELKLMIAQLATSATHKATANGAA</sequence>
<dbReference type="GO" id="GO:0005840">
    <property type="term" value="C:ribosome"/>
    <property type="evidence" value="ECO:0007669"/>
    <property type="project" value="UniProtKB-KW"/>
</dbReference>
<dbReference type="EMBL" id="JAECZO010000180">
    <property type="protein sequence ID" value="KAK7198836.1"/>
    <property type="molecule type" value="Genomic_DNA"/>
</dbReference>
<gene>
    <name evidence="7" type="ORF">NESM_000849500</name>
</gene>
<feature type="region of interest" description="Disordered" evidence="6">
    <location>
        <begin position="426"/>
        <end position="554"/>
    </location>
</feature>
<reference evidence="7 8" key="1">
    <citation type="journal article" date="2021" name="MBio">
        <title>A New Model Trypanosomatid, Novymonas esmeraldas: Genomic Perception of Its 'Candidatus Pandoraea novymonadis' Endosymbiont.</title>
        <authorList>
            <person name="Zakharova A."/>
            <person name="Saura A."/>
            <person name="Butenko A."/>
            <person name="Podesvova L."/>
            <person name="Warmusova S."/>
            <person name="Kostygov A.Y."/>
            <person name="Nenarokova A."/>
            <person name="Lukes J."/>
            <person name="Opperdoes F.R."/>
            <person name="Yurchenko V."/>
        </authorList>
    </citation>
    <scope>NUCLEOTIDE SEQUENCE [LARGE SCALE GENOMIC DNA]</scope>
    <source>
        <strain evidence="7 8">E262AT.01</strain>
    </source>
</reference>
<feature type="repeat" description="WD" evidence="5">
    <location>
        <begin position="242"/>
        <end position="283"/>
    </location>
</feature>
<dbReference type="Gene3D" id="2.130.10.10">
    <property type="entry name" value="YVTN repeat-like/Quinoprotein amine dehydrogenase"/>
    <property type="match status" value="4"/>
</dbReference>
<dbReference type="InterPro" id="IPR020472">
    <property type="entry name" value="WD40_PAC1"/>
</dbReference>
<dbReference type="SMART" id="SM00320">
    <property type="entry name" value="WD40"/>
    <property type="match status" value="7"/>
</dbReference>
<dbReference type="AlphaFoldDB" id="A0AAW0F0B9"/>
<evidence type="ECO:0000256" key="3">
    <source>
        <dbReference type="ARBA" id="ARBA00022980"/>
    </source>
</evidence>
<dbReference type="InterPro" id="IPR015943">
    <property type="entry name" value="WD40/YVTN_repeat-like_dom_sf"/>
</dbReference>
<feature type="compositionally biased region" description="Polar residues" evidence="6">
    <location>
        <begin position="458"/>
        <end position="468"/>
    </location>
</feature>
<dbReference type="InterPro" id="IPR019775">
    <property type="entry name" value="WD40_repeat_CS"/>
</dbReference>
<dbReference type="PRINTS" id="PR00320">
    <property type="entry name" value="GPROTEINBRPT"/>
</dbReference>
<dbReference type="GO" id="GO:1990904">
    <property type="term" value="C:ribonucleoprotein complex"/>
    <property type="evidence" value="ECO:0007669"/>
    <property type="project" value="UniProtKB-KW"/>
</dbReference>
<comment type="caution">
    <text evidence="7">The sequence shown here is derived from an EMBL/GenBank/DDBJ whole genome shotgun (WGS) entry which is preliminary data.</text>
</comment>
<dbReference type="PROSITE" id="PS50294">
    <property type="entry name" value="WD_REPEATS_REGION"/>
    <property type="match status" value="4"/>
</dbReference>
<dbReference type="InterPro" id="IPR050505">
    <property type="entry name" value="WDR55/POC1"/>
</dbReference>
<dbReference type="PANTHER" id="PTHR44019:SF8">
    <property type="entry name" value="POC1 CENTRIOLAR PROTEIN HOMOLOG"/>
    <property type="match status" value="1"/>
</dbReference>
<feature type="repeat" description="WD" evidence="5">
    <location>
        <begin position="128"/>
        <end position="170"/>
    </location>
</feature>
<evidence type="ECO:0000256" key="5">
    <source>
        <dbReference type="PROSITE-ProRule" id="PRU00221"/>
    </source>
</evidence>
<proteinExistence type="predicted"/>
<accession>A0AAW0F0B9</accession>
<evidence type="ECO:0000256" key="2">
    <source>
        <dbReference type="ARBA" id="ARBA00022737"/>
    </source>
</evidence>
<keyword evidence="3" id="KW-0689">Ribosomal protein</keyword>
<dbReference type="InterPro" id="IPR036322">
    <property type="entry name" value="WD40_repeat_dom_sf"/>
</dbReference>
<keyword evidence="2" id="KW-0677">Repeat</keyword>
<evidence type="ECO:0000313" key="8">
    <source>
        <dbReference type="Proteomes" id="UP001430356"/>
    </source>
</evidence>
<evidence type="ECO:0000256" key="6">
    <source>
        <dbReference type="SAM" id="MobiDB-lite"/>
    </source>
</evidence>
<dbReference type="PANTHER" id="PTHR44019">
    <property type="entry name" value="WD REPEAT-CONTAINING PROTEIN 55"/>
    <property type="match status" value="1"/>
</dbReference>
<organism evidence="7 8">
    <name type="scientific">Novymonas esmeraldas</name>
    <dbReference type="NCBI Taxonomy" id="1808958"/>
    <lineage>
        <taxon>Eukaryota</taxon>
        <taxon>Discoba</taxon>
        <taxon>Euglenozoa</taxon>
        <taxon>Kinetoplastea</taxon>
        <taxon>Metakinetoplastina</taxon>
        <taxon>Trypanosomatida</taxon>
        <taxon>Trypanosomatidae</taxon>
        <taxon>Novymonas</taxon>
    </lineage>
</organism>
<dbReference type="Proteomes" id="UP001430356">
    <property type="component" value="Unassembled WGS sequence"/>
</dbReference>
<feature type="repeat" description="WD" evidence="5">
    <location>
        <begin position="194"/>
        <end position="241"/>
    </location>
</feature>
<dbReference type="Pfam" id="PF00400">
    <property type="entry name" value="WD40"/>
    <property type="match status" value="7"/>
</dbReference>
<protein>
    <submittedName>
        <fullName evidence="7">WD domain, G-beta repeat</fullName>
    </submittedName>
</protein>
<evidence type="ECO:0000256" key="1">
    <source>
        <dbReference type="ARBA" id="ARBA00022574"/>
    </source>
</evidence>
<feature type="compositionally biased region" description="Basic and acidic residues" evidence="6">
    <location>
        <begin position="485"/>
        <end position="517"/>
    </location>
</feature>